<keyword evidence="6" id="KW-0915">Sodium</keyword>
<dbReference type="Proteomes" id="UP001163046">
    <property type="component" value="Unassembled WGS sequence"/>
</dbReference>
<evidence type="ECO:0000256" key="9">
    <source>
        <dbReference type="SAM" id="Phobius"/>
    </source>
</evidence>
<keyword evidence="3 7" id="KW-0812">Transmembrane</keyword>
<keyword evidence="2 7" id="KW-0813">Transport</keyword>
<proteinExistence type="inferred from homology"/>
<protein>
    <recommendedName>
        <fullName evidence="7">Transporter</fullName>
    </recommendedName>
</protein>
<feature type="binding site" evidence="6">
    <location>
        <position position="81"/>
    </location>
    <ligand>
        <name>Na(+)</name>
        <dbReference type="ChEBI" id="CHEBI:29101"/>
        <label>1</label>
    </ligand>
</feature>
<feature type="transmembrane region" description="Helical" evidence="9">
    <location>
        <begin position="537"/>
        <end position="560"/>
    </location>
</feature>
<feature type="transmembrane region" description="Helical" evidence="9">
    <location>
        <begin position="425"/>
        <end position="450"/>
    </location>
</feature>
<dbReference type="GO" id="GO:0005283">
    <property type="term" value="F:amino acid:sodium symporter activity"/>
    <property type="evidence" value="ECO:0007669"/>
    <property type="project" value="TreeGrafter"/>
</dbReference>
<feature type="binding site" evidence="6">
    <location>
        <position position="309"/>
    </location>
    <ligand>
        <name>Na(+)</name>
        <dbReference type="ChEBI" id="CHEBI:29101"/>
        <label>1</label>
    </ligand>
</feature>
<dbReference type="AlphaFoldDB" id="A0A9X0A6K6"/>
<keyword evidence="11" id="KW-1185">Reference proteome</keyword>
<dbReference type="InterPro" id="IPR000175">
    <property type="entry name" value="Na/ntran_symport"/>
</dbReference>
<dbReference type="InterPro" id="IPR037272">
    <property type="entry name" value="SNS_sf"/>
</dbReference>
<dbReference type="PROSITE" id="PS50267">
    <property type="entry name" value="NA_NEUROTRAN_SYMP_3"/>
    <property type="match status" value="1"/>
</dbReference>
<feature type="binding site" evidence="6">
    <location>
        <position position="434"/>
    </location>
    <ligand>
        <name>Na(+)</name>
        <dbReference type="ChEBI" id="CHEBI:29101"/>
        <label>1</label>
    </ligand>
</feature>
<feature type="transmembrane region" description="Helical" evidence="9">
    <location>
        <begin position="495"/>
        <end position="516"/>
    </location>
</feature>
<feature type="transmembrane region" description="Helical" evidence="9">
    <location>
        <begin position="224"/>
        <end position="241"/>
    </location>
</feature>
<sequence>MEGSLLLGKHSDMAKEEDLEYSDTKKISFNVENEEVEEINNPHPTTDIESNGVTVRIYEADSDRGKWGNQIEFILAAIGFAVGLGNVWRFPYLCQKNGGGAFLIPYFLSLFFLGIPLFFLELAIGQSLRQGSIGVWNAIHPYLGGLGYSCVVVCMFVGMYYNMIIAWCFYYLFASFQDPLPYASCPRLDNGTLLEECKEAGRTQFYWYRKALDVTPTIDESGGLVWHLVLVLLVAWIVVFLCMMRGVQSAGKAVYFTATFPYIVLTIFFGRGVSLEGAGAGIAHMFKPQFEKLANPQVWLEAATQIFFSLSVAFGGLIAMSSYNPVHNNCHRDAIMVSLINCGTSIFASIVIFSILGFKATRSLNDCVEFYGAMNTTGTNVTDLVATECKDLTYWLSESAQGPGLTFIAFTEAIVKMPASPLWSVLFFCMLLTLGLGSMFGTLEGVITPFYDLKILPWRKEVMTACICGFCYIVGFLFCQHSGQYWLQMFDNYCATLPLLFIGLFELVGVSYIYTIERFEDDIQYMIGFRPHMYWRICWKYISPALIVIIIIASIINLAINPMEYSAWDMEHSKTVNTKYPGWGYGVIIMLILFSILFIPGFAVLRYFGILKYKKPTPKQGSGEAVAPGSVTPSMSRVPLPPMEVPLAGTRDDED</sequence>
<evidence type="ECO:0000256" key="3">
    <source>
        <dbReference type="ARBA" id="ARBA00022692"/>
    </source>
</evidence>
<name>A0A9X0A6K6_9CNID</name>
<dbReference type="GO" id="GO:0005886">
    <property type="term" value="C:plasma membrane"/>
    <property type="evidence" value="ECO:0007669"/>
    <property type="project" value="TreeGrafter"/>
</dbReference>
<dbReference type="Pfam" id="PF00209">
    <property type="entry name" value="SNF"/>
    <property type="match status" value="1"/>
</dbReference>
<feature type="binding site" evidence="6">
    <location>
        <position position="86"/>
    </location>
    <ligand>
        <name>Na(+)</name>
        <dbReference type="ChEBI" id="CHEBI:29101"/>
        <label>1</label>
    </ligand>
</feature>
<feature type="transmembrane region" description="Helical" evidence="9">
    <location>
        <begin position="103"/>
        <end position="124"/>
    </location>
</feature>
<keyword evidence="4 9" id="KW-1133">Transmembrane helix</keyword>
<evidence type="ECO:0000256" key="6">
    <source>
        <dbReference type="PIRSR" id="PIRSR600175-1"/>
    </source>
</evidence>
<keyword evidence="7" id="KW-0769">Symport</keyword>
<feature type="transmembrane region" description="Helical" evidence="9">
    <location>
        <begin position="302"/>
        <end position="323"/>
    </location>
</feature>
<dbReference type="OrthoDB" id="6581954at2759"/>
<keyword evidence="5 9" id="KW-0472">Membrane</keyword>
<evidence type="ECO:0000313" key="10">
    <source>
        <dbReference type="EMBL" id="KAJ7394073.1"/>
    </source>
</evidence>
<dbReference type="PANTHER" id="PTHR11616:SF241">
    <property type="entry name" value="SODIUM- AND CHLORIDE-DEPENDENT GLYCINE TRANSPORTER 2"/>
    <property type="match status" value="1"/>
</dbReference>
<dbReference type="EMBL" id="MU825397">
    <property type="protein sequence ID" value="KAJ7394073.1"/>
    <property type="molecule type" value="Genomic_DNA"/>
</dbReference>
<evidence type="ECO:0000313" key="11">
    <source>
        <dbReference type="Proteomes" id="UP001163046"/>
    </source>
</evidence>
<comment type="similarity">
    <text evidence="7">Belongs to the sodium:neurotransmitter symporter (SNF) (TC 2.A.22) family.</text>
</comment>
<evidence type="ECO:0000256" key="8">
    <source>
        <dbReference type="SAM" id="MobiDB-lite"/>
    </source>
</evidence>
<reference evidence="10" key="1">
    <citation type="submission" date="2023-01" db="EMBL/GenBank/DDBJ databases">
        <title>Genome assembly of the deep-sea coral Lophelia pertusa.</title>
        <authorList>
            <person name="Herrera S."/>
            <person name="Cordes E."/>
        </authorList>
    </citation>
    <scope>NUCLEOTIDE SEQUENCE</scope>
    <source>
        <strain evidence="10">USNM1676648</strain>
        <tissue evidence="10">Polyp</tissue>
    </source>
</reference>
<gene>
    <name evidence="10" type="ORF">OS493_003747</name>
</gene>
<comment type="caution">
    <text evidence="10">The sequence shown here is derived from an EMBL/GenBank/DDBJ whole genome shotgun (WGS) entry which is preliminary data.</text>
</comment>
<feature type="binding site" evidence="6">
    <location>
        <position position="79"/>
    </location>
    <ligand>
        <name>Na(+)</name>
        <dbReference type="ChEBI" id="CHEBI:29101"/>
        <label>1</label>
    </ligand>
</feature>
<evidence type="ECO:0000256" key="4">
    <source>
        <dbReference type="ARBA" id="ARBA00022989"/>
    </source>
</evidence>
<feature type="transmembrane region" description="Helical" evidence="9">
    <location>
        <begin position="253"/>
        <end position="270"/>
    </location>
</feature>
<dbReference type="PANTHER" id="PTHR11616">
    <property type="entry name" value="SODIUM/CHLORIDE DEPENDENT TRANSPORTER"/>
    <property type="match status" value="1"/>
</dbReference>
<feature type="transmembrane region" description="Helical" evidence="9">
    <location>
        <begin position="462"/>
        <end position="483"/>
    </location>
</feature>
<feature type="region of interest" description="Disordered" evidence="8">
    <location>
        <begin position="617"/>
        <end position="655"/>
    </location>
</feature>
<evidence type="ECO:0000256" key="2">
    <source>
        <dbReference type="ARBA" id="ARBA00022448"/>
    </source>
</evidence>
<feature type="binding site" evidence="6">
    <location>
        <position position="438"/>
    </location>
    <ligand>
        <name>Na(+)</name>
        <dbReference type="ChEBI" id="CHEBI:29101"/>
        <label>1</label>
    </ligand>
</feature>
<feature type="binding site" evidence="6">
    <location>
        <position position="341"/>
    </location>
    <ligand>
        <name>Na(+)</name>
        <dbReference type="ChEBI" id="CHEBI:29101"/>
        <label>1</label>
    </ligand>
</feature>
<organism evidence="10 11">
    <name type="scientific">Desmophyllum pertusum</name>
    <dbReference type="NCBI Taxonomy" id="174260"/>
    <lineage>
        <taxon>Eukaryota</taxon>
        <taxon>Metazoa</taxon>
        <taxon>Cnidaria</taxon>
        <taxon>Anthozoa</taxon>
        <taxon>Hexacorallia</taxon>
        <taxon>Scleractinia</taxon>
        <taxon>Caryophylliina</taxon>
        <taxon>Caryophylliidae</taxon>
        <taxon>Desmophyllum</taxon>
    </lineage>
</organism>
<feature type="transmembrane region" description="Helical" evidence="9">
    <location>
        <begin position="580"/>
        <end position="605"/>
    </location>
</feature>
<feature type="transmembrane region" description="Helical" evidence="9">
    <location>
        <begin position="335"/>
        <end position="356"/>
    </location>
</feature>
<dbReference type="GO" id="GO:0089718">
    <property type="term" value="P:amino acid import across plasma membrane"/>
    <property type="evidence" value="ECO:0007669"/>
    <property type="project" value="TreeGrafter"/>
</dbReference>
<feature type="transmembrane region" description="Helical" evidence="9">
    <location>
        <begin position="145"/>
        <end position="173"/>
    </location>
</feature>
<accession>A0A9X0A6K6</accession>
<dbReference type="PRINTS" id="PR00176">
    <property type="entry name" value="NANEUSMPORT"/>
</dbReference>
<feature type="binding site" evidence="6">
    <location>
        <position position="82"/>
    </location>
    <ligand>
        <name>Na(+)</name>
        <dbReference type="ChEBI" id="CHEBI:29101"/>
        <label>1</label>
    </ligand>
</feature>
<evidence type="ECO:0000256" key="7">
    <source>
        <dbReference type="RuleBase" id="RU003732"/>
    </source>
</evidence>
<dbReference type="GO" id="GO:0046872">
    <property type="term" value="F:metal ion binding"/>
    <property type="evidence" value="ECO:0007669"/>
    <property type="project" value="UniProtKB-KW"/>
</dbReference>
<comment type="subcellular location">
    <subcellularLocation>
        <location evidence="1">Membrane</location>
        <topology evidence="1">Multi-pass membrane protein</topology>
    </subcellularLocation>
</comment>
<feature type="transmembrane region" description="Helical" evidence="9">
    <location>
        <begin position="73"/>
        <end position="91"/>
    </location>
</feature>
<evidence type="ECO:0000256" key="1">
    <source>
        <dbReference type="ARBA" id="ARBA00004141"/>
    </source>
</evidence>
<dbReference type="SUPFAM" id="SSF161070">
    <property type="entry name" value="SNF-like"/>
    <property type="match status" value="1"/>
</dbReference>
<dbReference type="CDD" id="cd10332">
    <property type="entry name" value="SLC6sbd-B0AT-like"/>
    <property type="match status" value="1"/>
</dbReference>
<evidence type="ECO:0000256" key="5">
    <source>
        <dbReference type="ARBA" id="ARBA00023136"/>
    </source>
</evidence>
<dbReference type="PROSITE" id="PS00610">
    <property type="entry name" value="NA_NEUROTRAN_SYMP_1"/>
    <property type="match status" value="1"/>
</dbReference>
<keyword evidence="6" id="KW-0479">Metal-binding</keyword>